<protein>
    <submittedName>
        <fullName evidence="2">Uncharacterized protein</fullName>
    </submittedName>
</protein>
<dbReference type="AlphaFoldDB" id="A0AAD5RBY2"/>
<keyword evidence="3" id="KW-1185">Reference proteome</keyword>
<name>A0AAD5RBY2_PARTN</name>
<organism evidence="2 3">
    <name type="scientific">Parelaphostrongylus tenuis</name>
    <name type="common">Meningeal worm</name>
    <dbReference type="NCBI Taxonomy" id="148309"/>
    <lineage>
        <taxon>Eukaryota</taxon>
        <taxon>Metazoa</taxon>
        <taxon>Ecdysozoa</taxon>
        <taxon>Nematoda</taxon>
        <taxon>Chromadorea</taxon>
        <taxon>Rhabditida</taxon>
        <taxon>Rhabditina</taxon>
        <taxon>Rhabditomorpha</taxon>
        <taxon>Strongyloidea</taxon>
        <taxon>Metastrongylidae</taxon>
        <taxon>Parelaphostrongylus</taxon>
    </lineage>
</organism>
<dbReference type="Proteomes" id="UP001196413">
    <property type="component" value="Unassembled WGS sequence"/>
</dbReference>
<gene>
    <name evidence="2" type="ORF">KIN20_034196</name>
</gene>
<evidence type="ECO:0000313" key="3">
    <source>
        <dbReference type="Proteomes" id="UP001196413"/>
    </source>
</evidence>
<proteinExistence type="predicted"/>
<evidence type="ECO:0000313" key="2">
    <source>
        <dbReference type="EMBL" id="KAJ1372119.1"/>
    </source>
</evidence>
<feature type="region of interest" description="Disordered" evidence="1">
    <location>
        <begin position="1"/>
        <end position="20"/>
    </location>
</feature>
<accession>A0AAD5RBY2</accession>
<dbReference type="EMBL" id="JAHQIW010007095">
    <property type="protein sequence ID" value="KAJ1372119.1"/>
    <property type="molecule type" value="Genomic_DNA"/>
</dbReference>
<comment type="caution">
    <text evidence="2">The sequence shown here is derived from an EMBL/GenBank/DDBJ whole genome shotgun (WGS) entry which is preliminary data.</text>
</comment>
<reference evidence="2" key="1">
    <citation type="submission" date="2021-06" db="EMBL/GenBank/DDBJ databases">
        <title>Parelaphostrongylus tenuis whole genome reference sequence.</title>
        <authorList>
            <person name="Garwood T.J."/>
            <person name="Larsen P.A."/>
            <person name="Fountain-Jones N.M."/>
            <person name="Garbe J.R."/>
            <person name="Macchietto M.G."/>
            <person name="Kania S.A."/>
            <person name="Gerhold R.W."/>
            <person name="Richards J.E."/>
            <person name="Wolf T.M."/>
        </authorList>
    </citation>
    <scope>NUCLEOTIDE SEQUENCE</scope>
    <source>
        <strain evidence="2">MNPRO001-30</strain>
        <tissue evidence="2">Meninges</tissue>
    </source>
</reference>
<evidence type="ECO:0000256" key="1">
    <source>
        <dbReference type="SAM" id="MobiDB-lite"/>
    </source>
</evidence>
<feature type="compositionally biased region" description="Basic and acidic residues" evidence="1">
    <location>
        <begin position="1"/>
        <end position="13"/>
    </location>
</feature>
<sequence length="237" mass="26780">MFDREYLLNREKTTSQASTSDRMNHSVDLLKAVVSSFYAVIFSIVKSGSVYNDSCRIRVHSGSLTRFSFSVQLAPIRREKQTQIMVLLGTNVDAAAPAPCELKLESGRFIRYVAPKDANHRKDLCCRTTFDEVRMPRRKMSAGHDALDQMVCWEGVNSMCRVLDSIIEGDKETDFFESKNVLEIGFATGILSCMHTKMVPMKSLYTVHRNPLLICIVYQRFAEMPSLSTSANFPVVT</sequence>